<evidence type="ECO:0000256" key="2">
    <source>
        <dbReference type="ARBA" id="ARBA00022741"/>
    </source>
</evidence>
<dbReference type="InterPro" id="IPR027417">
    <property type="entry name" value="P-loop_NTPase"/>
</dbReference>
<name>A0A4W5LZY8_9TELE</name>
<evidence type="ECO:0000256" key="1">
    <source>
        <dbReference type="ARBA" id="ARBA00012552"/>
    </source>
</evidence>
<feature type="domain" description="DEAD-box RNA helicase Q" evidence="8">
    <location>
        <begin position="2"/>
        <end position="30"/>
    </location>
</feature>
<accession>A0A4W5LZY8</accession>
<proteinExistence type="predicted"/>
<keyword evidence="4" id="KW-0347">Helicase</keyword>
<evidence type="ECO:0000313" key="9">
    <source>
        <dbReference type="Ensembl" id="ENSHHUP00000031632.1"/>
    </source>
</evidence>
<reference evidence="9" key="3">
    <citation type="submission" date="2025-09" db="UniProtKB">
        <authorList>
            <consortium name="Ensembl"/>
        </authorList>
    </citation>
    <scope>IDENTIFICATION</scope>
</reference>
<dbReference type="Ensembl" id="ENSHHUT00000032936.1">
    <property type="protein sequence ID" value="ENSHHUP00000031632.1"/>
    <property type="gene ID" value="ENSHHUG00000020087.1"/>
</dbReference>
<dbReference type="GO" id="GO:0005524">
    <property type="term" value="F:ATP binding"/>
    <property type="evidence" value="ECO:0007669"/>
    <property type="project" value="UniProtKB-KW"/>
</dbReference>
<evidence type="ECO:0000256" key="6">
    <source>
        <dbReference type="PROSITE-ProRule" id="PRU00552"/>
    </source>
</evidence>
<reference evidence="9" key="2">
    <citation type="submission" date="2025-08" db="UniProtKB">
        <authorList>
            <consortium name="Ensembl"/>
        </authorList>
    </citation>
    <scope>IDENTIFICATION</scope>
</reference>
<feature type="compositionally biased region" description="Basic residues" evidence="7">
    <location>
        <begin position="85"/>
        <end position="99"/>
    </location>
</feature>
<reference evidence="10" key="1">
    <citation type="submission" date="2018-06" db="EMBL/GenBank/DDBJ databases">
        <title>Genome assembly of Danube salmon.</title>
        <authorList>
            <person name="Macqueen D.J."/>
            <person name="Gundappa M.K."/>
        </authorList>
    </citation>
    <scope>NUCLEOTIDE SEQUENCE [LARGE SCALE GENOMIC DNA]</scope>
</reference>
<sequence length="138" mass="14806">EAGFADLPLPAPVQASLRACGFHVPSPIQAKALPIALFGNDLIAQAKSGMGKTLVFATVAIDLVHRSSTSWAVMLAPTREILGRRHGRRMHWRAAHRHGRSEPPAQDDAACCGHARSSQVARPAQEPPCRPSPSPRAR</sequence>
<dbReference type="GeneTree" id="ENSGT00940000158400"/>
<evidence type="ECO:0000256" key="7">
    <source>
        <dbReference type="SAM" id="MobiDB-lite"/>
    </source>
</evidence>
<dbReference type="Gene3D" id="3.40.50.300">
    <property type="entry name" value="P-loop containing nucleotide triphosphate hydrolases"/>
    <property type="match status" value="1"/>
</dbReference>
<dbReference type="PANTHER" id="PTHR47958">
    <property type="entry name" value="ATP-DEPENDENT RNA HELICASE DBP3"/>
    <property type="match status" value="1"/>
</dbReference>
<evidence type="ECO:0000256" key="5">
    <source>
        <dbReference type="ARBA" id="ARBA00022840"/>
    </source>
</evidence>
<dbReference type="Proteomes" id="UP000314982">
    <property type="component" value="Unassembled WGS sequence"/>
</dbReference>
<dbReference type="InterPro" id="IPR011545">
    <property type="entry name" value="DEAD/DEAH_box_helicase_dom"/>
</dbReference>
<protein>
    <recommendedName>
        <fullName evidence="1">RNA helicase</fullName>
        <ecNumber evidence="1">3.6.4.13</ecNumber>
    </recommendedName>
</protein>
<dbReference type="GO" id="GO:0016787">
    <property type="term" value="F:hydrolase activity"/>
    <property type="evidence" value="ECO:0007669"/>
    <property type="project" value="UniProtKB-KW"/>
</dbReference>
<dbReference type="AlphaFoldDB" id="A0A4W5LZY8"/>
<dbReference type="STRING" id="62062.ENSHHUP00000031632"/>
<dbReference type="GO" id="GO:0003676">
    <property type="term" value="F:nucleic acid binding"/>
    <property type="evidence" value="ECO:0007669"/>
    <property type="project" value="InterPro"/>
</dbReference>
<keyword evidence="5" id="KW-0067">ATP-binding</keyword>
<keyword evidence="3" id="KW-0378">Hydrolase</keyword>
<evidence type="ECO:0000259" key="8">
    <source>
        <dbReference type="PROSITE" id="PS51195"/>
    </source>
</evidence>
<evidence type="ECO:0000256" key="3">
    <source>
        <dbReference type="ARBA" id="ARBA00022801"/>
    </source>
</evidence>
<keyword evidence="2" id="KW-0547">Nucleotide-binding</keyword>
<dbReference type="EC" id="3.6.4.13" evidence="1"/>
<evidence type="ECO:0000313" key="10">
    <source>
        <dbReference type="Proteomes" id="UP000314982"/>
    </source>
</evidence>
<feature type="compositionally biased region" description="Pro residues" evidence="7">
    <location>
        <begin position="125"/>
        <end position="138"/>
    </location>
</feature>
<dbReference type="Pfam" id="PF00270">
    <property type="entry name" value="DEAD"/>
    <property type="match status" value="1"/>
</dbReference>
<keyword evidence="10" id="KW-1185">Reference proteome</keyword>
<dbReference type="SUPFAM" id="SSF52540">
    <property type="entry name" value="P-loop containing nucleoside triphosphate hydrolases"/>
    <property type="match status" value="1"/>
</dbReference>
<dbReference type="PROSITE" id="PS51195">
    <property type="entry name" value="Q_MOTIF"/>
    <property type="match status" value="1"/>
</dbReference>
<organism evidence="9 10">
    <name type="scientific">Hucho hucho</name>
    <name type="common">huchen</name>
    <dbReference type="NCBI Taxonomy" id="62062"/>
    <lineage>
        <taxon>Eukaryota</taxon>
        <taxon>Metazoa</taxon>
        <taxon>Chordata</taxon>
        <taxon>Craniata</taxon>
        <taxon>Vertebrata</taxon>
        <taxon>Euteleostomi</taxon>
        <taxon>Actinopterygii</taxon>
        <taxon>Neopterygii</taxon>
        <taxon>Teleostei</taxon>
        <taxon>Protacanthopterygii</taxon>
        <taxon>Salmoniformes</taxon>
        <taxon>Salmonidae</taxon>
        <taxon>Salmoninae</taxon>
        <taxon>Hucho</taxon>
    </lineage>
</organism>
<feature type="region of interest" description="Disordered" evidence="7">
    <location>
        <begin position="85"/>
        <end position="138"/>
    </location>
</feature>
<dbReference type="GO" id="GO:0003724">
    <property type="term" value="F:RNA helicase activity"/>
    <property type="evidence" value="ECO:0007669"/>
    <property type="project" value="UniProtKB-EC"/>
</dbReference>
<dbReference type="InterPro" id="IPR014014">
    <property type="entry name" value="RNA_helicase_DEAD_Q_motif"/>
</dbReference>
<feature type="short sequence motif" description="Q motif" evidence="6">
    <location>
        <begin position="2"/>
        <end position="30"/>
    </location>
</feature>
<evidence type="ECO:0000256" key="4">
    <source>
        <dbReference type="ARBA" id="ARBA00022806"/>
    </source>
</evidence>